<evidence type="ECO:0000259" key="3">
    <source>
        <dbReference type="Pfam" id="PF02750"/>
    </source>
</evidence>
<keyword evidence="5" id="KW-1185">Reference proteome</keyword>
<dbReference type="InterPro" id="IPR020898">
    <property type="entry name" value="Synapsin_ATP-bd_dom"/>
</dbReference>
<sequence length="344" mass="39336">MFKKDKKEKKSKKETGGEKGDKGTVDLRRETKDLLVVCPDSKNWHPYFEKATTSDGYRIRLEKSEWKNMLVMCDDNAKPIVNIKPNPKPTPGTKETDARTILPDMVLVRQLVKGITKAEDYTNNLYGLGFSHTPGVNTIESVIRYLERPVLHSHLSAIKKRVGHANFPLINLSYYSNQADLPIVIKVGTAEAGYGKIRITDRGVLQDFRSCLATNNDYATAERYIENRAYDLRVQCIGEHLRVYRRTSTNWKGNVGNSVLEEVQPSEEHKRWAHEVKGEFGMDIFTVDAIHTTDEKDFILEINDSASGLAAENEEEDCGYIRDLVMKRLEESYMKKEQSKEEKQ</sequence>
<name>A0A2P6NGI7_9EUKA</name>
<feature type="region of interest" description="Disordered" evidence="1">
    <location>
        <begin position="1"/>
        <end position="25"/>
    </location>
</feature>
<dbReference type="PANTHER" id="PTHR10841:SF17">
    <property type="entry name" value="SYNAPSIN"/>
    <property type="match status" value="1"/>
</dbReference>
<dbReference type="OrthoDB" id="10249572at2759"/>
<proteinExistence type="predicted"/>
<reference evidence="4 5" key="1">
    <citation type="journal article" date="2018" name="Genome Biol. Evol.">
        <title>Multiple Roots of Fruiting Body Formation in Amoebozoa.</title>
        <authorList>
            <person name="Hillmann F."/>
            <person name="Forbes G."/>
            <person name="Novohradska S."/>
            <person name="Ferling I."/>
            <person name="Riege K."/>
            <person name="Groth M."/>
            <person name="Westermann M."/>
            <person name="Marz M."/>
            <person name="Spaller T."/>
            <person name="Winckler T."/>
            <person name="Schaap P."/>
            <person name="Glockner G."/>
        </authorList>
    </citation>
    <scope>NUCLEOTIDE SEQUENCE [LARGE SCALE GENOMIC DNA]</scope>
    <source>
        <strain evidence="4 5">Jena</strain>
    </source>
</reference>
<feature type="domain" description="Synapsin ATP-binding" evidence="3">
    <location>
        <begin position="137"/>
        <end position="329"/>
    </location>
</feature>
<dbReference type="Gene3D" id="3.30.470.20">
    <property type="entry name" value="ATP-grasp fold, B domain"/>
    <property type="match status" value="1"/>
</dbReference>
<dbReference type="Gene3D" id="3.30.1490.20">
    <property type="entry name" value="ATP-grasp fold, A domain"/>
    <property type="match status" value="1"/>
</dbReference>
<evidence type="ECO:0008006" key="6">
    <source>
        <dbReference type="Google" id="ProtNLM"/>
    </source>
</evidence>
<accession>A0A2P6NGI7</accession>
<dbReference type="InterPro" id="IPR020897">
    <property type="entry name" value="Synapsin_pre-ATP-grasp_dom"/>
</dbReference>
<dbReference type="InParanoid" id="A0A2P6NGI7"/>
<feature type="compositionally biased region" description="Basic and acidic residues" evidence="1">
    <location>
        <begin position="11"/>
        <end position="25"/>
    </location>
</feature>
<dbReference type="Gene3D" id="3.40.50.20">
    <property type="match status" value="1"/>
</dbReference>
<dbReference type="InterPro" id="IPR013815">
    <property type="entry name" value="ATP_grasp_subdomain_1"/>
</dbReference>
<dbReference type="SUPFAM" id="SSF52440">
    <property type="entry name" value="PreATP-grasp domain"/>
    <property type="match status" value="1"/>
</dbReference>
<gene>
    <name evidence="4" type="ORF">PROFUN_09664</name>
</gene>
<dbReference type="Pfam" id="PF02750">
    <property type="entry name" value="Synapsin_C"/>
    <property type="match status" value="1"/>
</dbReference>
<dbReference type="EMBL" id="MDYQ01000090">
    <property type="protein sequence ID" value="PRP83068.1"/>
    <property type="molecule type" value="Genomic_DNA"/>
</dbReference>
<feature type="compositionally biased region" description="Basic residues" evidence="1">
    <location>
        <begin position="1"/>
        <end position="10"/>
    </location>
</feature>
<feature type="domain" description="Synapsin pre-ATP-grasp" evidence="2">
    <location>
        <begin position="30"/>
        <end position="134"/>
    </location>
</feature>
<evidence type="ECO:0000256" key="1">
    <source>
        <dbReference type="SAM" id="MobiDB-lite"/>
    </source>
</evidence>
<dbReference type="PANTHER" id="PTHR10841">
    <property type="entry name" value="SYNAPSIN"/>
    <property type="match status" value="1"/>
</dbReference>
<comment type="caution">
    <text evidence="4">The sequence shown here is derived from an EMBL/GenBank/DDBJ whole genome shotgun (WGS) entry which is preliminary data.</text>
</comment>
<evidence type="ECO:0000313" key="5">
    <source>
        <dbReference type="Proteomes" id="UP000241769"/>
    </source>
</evidence>
<dbReference type="AlphaFoldDB" id="A0A2P6NGI7"/>
<dbReference type="Proteomes" id="UP000241769">
    <property type="component" value="Unassembled WGS sequence"/>
</dbReference>
<evidence type="ECO:0000259" key="2">
    <source>
        <dbReference type="Pfam" id="PF02078"/>
    </source>
</evidence>
<dbReference type="GO" id="GO:0005524">
    <property type="term" value="F:ATP binding"/>
    <property type="evidence" value="ECO:0007669"/>
    <property type="project" value="InterPro"/>
</dbReference>
<dbReference type="SUPFAM" id="SSF56059">
    <property type="entry name" value="Glutathione synthetase ATP-binding domain-like"/>
    <property type="match status" value="1"/>
</dbReference>
<organism evidence="4 5">
    <name type="scientific">Planoprotostelium fungivorum</name>
    <dbReference type="NCBI Taxonomy" id="1890364"/>
    <lineage>
        <taxon>Eukaryota</taxon>
        <taxon>Amoebozoa</taxon>
        <taxon>Evosea</taxon>
        <taxon>Variosea</taxon>
        <taxon>Cavosteliida</taxon>
        <taxon>Cavosteliaceae</taxon>
        <taxon>Planoprotostelium</taxon>
    </lineage>
</organism>
<dbReference type="STRING" id="1890364.A0A2P6NGI7"/>
<dbReference type="InterPro" id="IPR016185">
    <property type="entry name" value="PreATP-grasp_dom_sf"/>
</dbReference>
<protein>
    <recommendedName>
        <fullName evidence="6">ATP-grasp domain-containing protein</fullName>
    </recommendedName>
</protein>
<dbReference type="Pfam" id="PF02078">
    <property type="entry name" value="Synapsin"/>
    <property type="match status" value="1"/>
</dbReference>
<evidence type="ECO:0000313" key="4">
    <source>
        <dbReference type="EMBL" id="PRP83068.1"/>
    </source>
</evidence>